<evidence type="ECO:0000256" key="6">
    <source>
        <dbReference type="SAM" id="SignalP"/>
    </source>
</evidence>
<dbReference type="Proteomes" id="UP001054821">
    <property type="component" value="Chromosome 5"/>
</dbReference>
<name>A0AAD4YZA7_PRUDU</name>
<evidence type="ECO:0000313" key="9">
    <source>
        <dbReference type="Proteomes" id="UP001054821"/>
    </source>
</evidence>
<proteinExistence type="predicted"/>
<dbReference type="InterPro" id="IPR013695">
    <property type="entry name" value="WAK"/>
</dbReference>
<feature type="signal peptide" evidence="6">
    <location>
        <begin position="1"/>
        <end position="21"/>
    </location>
</feature>
<dbReference type="GO" id="GO:0004674">
    <property type="term" value="F:protein serine/threonine kinase activity"/>
    <property type="evidence" value="ECO:0007669"/>
    <property type="project" value="UniProtKB-KW"/>
</dbReference>
<comment type="caution">
    <text evidence="8">The sequence shown here is derived from an EMBL/GenBank/DDBJ whole genome shotgun (WGS) entry which is preliminary data.</text>
</comment>
<dbReference type="Pfam" id="PF08488">
    <property type="entry name" value="WAK"/>
    <property type="match status" value="1"/>
</dbReference>
<organism evidence="8 9">
    <name type="scientific">Prunus dulcis</name>
    <name type="common">Almond</name>
    <name type="synonym">Amygdalus dulcis</name>
    <dbReference type="NCBI Taxonomy" id="3755"/>
    <lineage>
        <taxon>Eukaryota</taxon>
        <taxon>Viridiplantae</taxon>
        <taxon>Streptophyta</taxon>
        <taxon>Embryophyta</taxon>
        <taxon>Tracheophyta</taxon>
        <taxon>Spermatophyta</taxon>
        <taxon>Magnoliopsida</taxon>
        <taxon>eudicotyledons</taxon>
        <taxon>Gunneridae</taxon>
        <taxon>Pentapetalae</taxon>
        <taxon>rosids</taxon>
        <taxon>fabids</taxon>
        <taxon>Rosales</taxon>
        <taxon>Rosaceae</taxon>
        <taxon>Amygdaloideae</taxon>
        <taxon>Amygdaleae</taxon>
        <taxon>Prunus</taxon>
    </lineage>
</organism>
<accession>A0AAD4YZA7</accession>
<evidence type="ECO:0000256" key="1">
    <source>
        <dbReference type="ARBA" id="ARBA00004479"/>
    </source>
</evidence>
<keyword evidence="6" id="KW-0732">Signal</keyword>
<dbReference type="GO" id="GO:0016020">
    <property type="term" value="C:membrane"/>
    <property type="evidence" value="ECO:0007669"/>
    <property type="project" value="UniProtKB-SubCell"/>
</dbReference>
<evidence type="ECO:0000256" key="4">
    <source>
        <dbReference type="ARBA" id="ARBA00023157"/>
    </source>
</evidence>
<keyword evidence="9" id="KW-1185">Reference proteome</keyword>
<evidence type="ECO:0000256" key="2">
    <source>
        <dbReference type="ARBA" id="ARBA00022527"/>
    </source>
</evidence>
<sequence length="516" mass="58351">MNIISIIRLLWRIIILSRCYGAAAPIAKPNCTTHCGDVAIPFPFGIGPNKDCYLDEWFQIDRRHDNSTTSANYSRQEPFLKSVNLELLTIFPFEDGTQSIRVKNPITFFSCEGKETRQPQNLTGSPFIYSRTHNIFIAVGCELFAQMNSDHETVAGCGSICHNNTDGDYDNCYEGIGCCQDTLPRNKLTSAFSIEITSNPMGDCKYAFLVETDWFANNLTNFRDVKDMDSVPVVLDWILNVHDYGERFREKPDLTGNQSTPFCTSNYDFTWYNRTRMICICPPGMEGNPYLVQPCQDRMASLEDSAVLKLEGSSRTPTNTPVLNPVVIQNDASAVPNTVKLNGSNYPLWSKVLEMHIAGCGRKGFVTGSTEEPAENSAGYETWETGNAIVKGWLINSMEPAIMGFFIHLRTAKEVWEEVARTYYDGSDISQIYELKVKSFRLRQEGRPVGVYYADLKSVWQELDQWRPIKMACAVDLKTLRDEIQIDRVYAFLAGLDDLFDKVRSDILRTQPLPSV</sequence>
<comment type="subcellular location">
    <subcellularLocation>
        <location evidence="1">Membrane</location>
        <topology evidence="1">Single-pass type I membrane protein</topology>
    </subcellularLocation>
</comment>
<evidence type="ECO:0000259" key="7">
    <source>
        <dbReference type="Pfam" id="PF08488"/>
    </source>
</evidence>
<feature type="domain" description="Wall-associated receptor kinase" evidence="7">
    <location>
        <begin position="174"/>
        <end position="243"/>
    </location>
</feature>
<keyword evidence="4" id="KW-1015">Disulfide bond</keyword>
<evidence type="ECO:0000256" key="5">
    <source>
        <dbReference type="ARBA" id="ARBA00023180"/>
    </source>
</evidence>
<reference evidence="8 9" key="1">
    <citation type="journal article" date="2022" name="G3 (Bethesda)">
        <title>Whole-genome sequence and methylome profiling of the almond [Prunus dulcis (Mill.) D.A. Webb] cultivar 'Nonpareil'.</title>
        <authorList>
            <person name="D'Amico-Willman K.M."/>
            <person name="Ouma W.Z."/>
            <person name="Meulia T."/>
            <person name="Sideli G.M."/>
            <person name="Gradziel T.M."/>
            <person name="Fresnedo-Ramirez J."/>
        </authorList>
    </citation>
    <scope>NUCLEOTIDE SEQUENCE [LARGE SCALE GENOMIC DNA]</scope>
    <source>
        <strain evidence="8">Clone GOH B32 T37-40</strain>
    </source>
</reference>
<protein>
    <recommendedName>
        <fullName evidence="7">Wall-associated receptor kinase domain-containing protein</fullName>
    </recommendedName>
</protein>
<keyword evidence="2" id="KW-0418">Kinase</keyword>
<dbReference type="PANTHER" id="PTHR33491">
    <property type="entry name" value="OSJNBA0016N04.9 PROTEIN"/>
    <property type="match status" value="1"/>
</dbReference>
<feature type="chain" id="PRO_5042198530" description="Wall-associated receptor kinase domain-containing protein" evidence="6">
    <location>
        <begin position="22"/>
        <end position="516"/>
    </location>
</feature>
<keyword evidence="3" id="KW-0808">Transferase</keyword>
<evidence type="ECO:0000313" key="8">
    <source>
        <dbReference type="EMBL" id="KAI5327877.1"/>
    </source>
</evidence>
<gene>
    <name evidence="8" type="ORF">L3X38_027273</name>
</gene>
<dbReference type="AlphaFoldDB" id="A0AAD4YZA7"/>
<evidence type="ECO:0000256" key="3">
    <source>
        <dbReference type="ARBA" id="ARBA00022679"/>
    </source>
</evidence>
<keyword evidence="5" id="KW-0325">Glycoprotein</keyword>
<keyword evidence="2" id="KW-0723">Serine/threonine-protein kinase</keyword>
<dbReference type="EMBL" id="JAJFAZ020000005">
    <property type="protein sequence ID" value="KAI5327877.1"/>
    <property type="molecule type" value="Genomic_DNA"/>
</dbReference>